<dbReference type="InterPro" id="IPR045058">
    <property type="entry name" value="GIMA/IAN/Toc"/>
</dbReference>
<feature type="region of interest" description="Disordered" evidence="4">
    <location>
        <begin position="390"/>
        <end position="414"/>
    </location>
</feature>
<evidence type="ECO:0000256" key="3">
    <source>
        <dbReference type="ARBA" id="ARBA00023134"/>
    </source>
</evidence>
<evidence type="ECO:0000256" key="1">
    <source>
        <dbReference type="ARBA" id="ARBA00008535"/>
    </source>
</evidence>
<gene>
    <name evidence="6" type="ORF">GSLYS_00005379001</name>
</gene>
<dbReference type="PANTHER" id="PTHR10903:SF184">
    <property type="entry name" value="GTP-BINDING PROTEIN A"/>
    <property type="match status" value="1"/>
</dbReference>
<keyword evidence="3" id="KW-0342">GTP-binding</keyword>
<feature type="domain" description="AIG1-type G" evidence="5">
    <location>
        <begin position="4"/>
        <end position="217"/>
    </location>
</feature>
<dbReference type="SUPFAM" id="SSF52540">
    <property type="entry name" value="P-loop containing nucleoside triphosphate hydrolases"/>
    <property type="match status" value="1"/>
</dbReference>
<dbReference type="AlphaFoldDB" id="A0AAV2HEY6"/>
<name>A0AAV2HEY6_LYMST</name>
<keyword evidence="2" id="KW-0547">Nucleotide-binding</keyword>
<dbReference type="FunFam" id="3.40.50.300:FF:000840">
    <property type="entry name" value="Immune-associated nucleotide-binding protein 9"/>
    <property type="match status" value="1"/>
</dbReference>
<keyword evidence="7" id="KW-1185">Reference proteome</keyword>
<comment type="caution">
    <text evidence="6">The sequence shown here is derived from an EMBL/GenBank/DDBJ whole genome shotgun (WGS) entry which is preliminary data.</text>
</comment>
<evidence type="ECO:0000259" key="5">
    <source>
        <dbReference type="PROSITE" id="PS51720"/>
    </source>
</evidence>
<proteinExistence type="inferred from homology"/>
<evidence type="ECO:0000256" key="4">
    <source>
        <dbReference type="SAM" id="MobiDB-lite"/>
    </source>
</evidence>
<reference evidence="6 7" key="1">
    <citation type="submission" date="2024-04" db="EMBL/GenBank/DDBJ databases">
        <authorList>
            <consortium name="Genoscope - CEA"/>
            <person name="William W."/>
        </authorList>
    </citation>
    <scope>NUCLEOTIDE SEQUENCE [LARGE SCALE GENOMIC DNA]</scope>
</reference>
<dbReference type="Pfam" id="PF04548">
    <property type="entry name" value="AIG1"/>
    <property type="match status" value="1"/>
</dbReference>
<organism evidence="6 7">
    <name type="scientific">Lymnaea stagnalis</name>
    <name type="common">Great pond snail</name>
    <name type="synonym">Helix stagnalis</name>
    <dbReference type="NCBI Taxonomy" id="6523"/>
    <lineage>
        <taxon>Eukaryota</taxon>
        <taxon>Metazoa</taxon>
        <taxon>Spiralia</taxon>
        <taxon>Lophotrochozoa</taxon>
        <taxon>Mollusca</taxon>
        <taxon>Gastropoda</taxon>
        <taxon>Heterobranchia</taxon>
        <taxon>Euthyneura</taxon>
        <taxon>Panpulmonata</taxon>
        <taxon>Hygrophila</taxon>
        <taxon>Lymnaeoidea</taxon>
        <taxon>Lymnaeidae</taxon>
        <taxon>Lymnaea</taxon>
    </lineage>
</organism>
<sequence>MMLSSDVDLLLIGTTGNGKSAAGNSILKRRAFKSGGVFSSVTKRIDYEVSDFNGRILKIVDGPGVGDTRMNTDEAVKLVLNATAEAIATNPKGYHAFLLVVKYGHRFTGEEQETIAFLKKIFGESFVKQFCVLLMTHGDDFEIESEDTGQTFEGWCRSQTGAFKSILSECNNRIVLFNNITKDEDIRDKQLRQLLSVVDRLSSKGQRYTDTNFEEARDARTRILVDLQEPLIREETMQETSLILQKLEQIQACGHFEIKLDLLEKLLVRAKALFTSTLNLDRGTGAIHEIFLTVKTLKSTISDEIKFTIRSQEEIQRYNEKQGEIKRKADEETERVRLKFELILNQNTLEHQRKIEILRQQKKSHEELERKMNTKRERSLGEHMNKLEKRRLKQGHKTEKLEKQYGQTKEKNDRSILNKMLSGILAFQENSQLVQLKVHSSS</sequence>
<protein>
    <recommendedName>
        <fullName evidence="5">AIG1-type G domain-containing protein</fullName>
    </recommendedName>
</protein>
<dbReference type="InterPro" id="IPR027417">
    <property type="entry name" value="P-loop_NTPase"/>
</dbReference>
<accession>A0AAV2HEY6</accession>
<dbReference type="PANTHER" id="PTHR10903">
    <property type="entry name" value="GTPASE, IMAP FAMILY MEMBER-RELATED"/>
    <property type="match status" value="1"/>
</dbReference>
<comment type="similarity">
    <text evidence="1">Belongs to the TRAFAC class TrmE-Era-EngA-EngB-Septin-like GTPase superfamily. AIG1/Toc34/Toc159-like paraseptin GTPase family. IAN subfamily.</text>
</comment>
<dbReference type="EMBL" id="CAXITT010000084">
    <property type="protein sequence ID" value="CAL1531284.1"/>
    <property type="molecule type" value="Genomic_DNA"/>
</dbReference>
<evidence type="ECO:0000313" key="6">
    <source>
        <dbReference type="EMBL" id="CAL1531284.1"/>
    </source>
</evidence>
<dbReference type="PROSITE" id="PS51720">
    <property type="entry name" value="G_AIG1"/>
    <property type="match status" value="1"/>
</dbReference>
<evidence type="ECO:0000256" key="2">
    <source>
        <dbReference type="ARBA" id="ARBA00022741"/>
    </source>
</evidence>
<evidence type="ECO:0000313" key="7">
    <source>
        <dbReference type="Proteomes" id="UP001497497"/>
    </source>
</evidence>
<dbReference type="Proteomes" id="UP001497497">
    <property type="component" value="Unassembled WGS sequence"/>
</dbReference>
<dbReference type="InterPro" id="IPR006703">
    <property type="entry name" value="G_AIG1"/>
</dbReference>
<dbReference type="GO" id="GO:0005525">
    <property type="term" value="F:GTP binding"/>
    <property type="evidence" value="ECO:0007669"/>
    <property type="project" value="UniProtKB-KW"/>
</dbReference>
<dbReference type="Gene3D" id="3.40.50.300">
    <property type="entry name" value="P-loop containing nucleotide triphosphate hydrolases"/>
    <property type="match status" value="1"/>
</dbReference>
<feature type="compositionally biased region" description="Basic and acidic residues" evidence="4">
    <location>
        <begin position="396"/>
        <end position="414"/>
    </location>
</feature>